<comment type="caution">
    <text evidence="1">The sequence shown here is derived from an EMBL/GenBank/DDBJ whole genome shotgun (WGS) entry which is preliminary data.</text>
</comment>
<keyword evidence="2" id="KW-1185">Reference proteome</keyword>
<reference evidence="1" key="1">
    <citation type="submission" date="2023-07" db="EMBL/GenBank/DDBJ databases">
        <title>Black Yeasts Isolated from many extreme environments.</title>
        <authorList>
            <person name="Coleine C."/>
            <person name="Stajich J.E."/>
            <person name="Selbmann L."/>
        </authorList>
    </citation>
    <scope>NUCLEOTIDE SEQUENCE</scope>
    <source>
        <strain evidence="1">CCFEE 5714</strain>
    </source>
</reference>
<accession>A0ACC3N9C8</accession>
<dbReference type="Proteomes" id="UP001281147">
    <property type="component" value="Unassembled WGS sequence"/>
</dbReference>
<dbReference type="EMBL" id="JAUTXU010000070">
    <property type="protein sequence ID" value="KAK3712268.1"/>
    <property type="molecule type" value="Genomic_DNA"/>
</dbReference>
<protein>
    <submittedName>
        <fullName evidence="1">Uncharacterized protein</fullName>
    </submittedName>
</protein>
<organism evidence="1 2">
    <name type="scientific">Vermiconidia calcicola</name>
    <dbReference type="NCBI Taxonomy" id="1690605"/>
    <lineage>
        <taxon>Eukaryota</taxon>
        <taxon>Fungi</taxon>
        <taxon>Dikarya</taxon>
        <taxon>Ascomycota</taxon>
        <taxon>Pezizomycotina</taxon>
        <taxon>Dothideomycetes</taxon>
        <taxon>Dothideomycetidae</taxon>
        <taxon>Mycosphaerellales</taxon>
        <taxon>Extremaceae</taxon>
        <taxon>Vermiconidia</taxon>
    </lineage>
</organism>
<evidence type="ECO:0000313" key="2">
    <source>
        <dbReference type="Proteomes" id="UP001281147"/>
    </source>
</evidence>
<sequence length="416" mass="47149">MTRFATFIYPTMFALPRNYRLPSLYLILAFGFITTFFYYRSSIGQTISDHAPSYRPSLRKGRIKAANATLGFGGLYVVSGPGSPRRAHLEQASAVTELELTIPEQKEWTEEDVLNFRWDNVTESLVGIGSAKAWLSHHLVLRAFLESGAESALIFEDDVDWDIRLRTVQVPLAQQAARSLSQTPVSSSYPWGMHNDWDLLYLGHCGDYFNDLEDGVGVGHHHPHHLTGIPHAVFEDPSMPNRTDLHPFTASLLTALNVPEHNRVLHRSKWPLCSFGYAVTRQGAEKILTEVAPPKEDISRKLIAYDAALLDGCRGGYLLNCYSITPELFHHMEGKSLIAIEEEAREHHHVFRPPVDVKGMEQVYYRKETSNIGCGFWSGEFYFDGEPENLEVLREEVGRKGRCMKEGRENEYHLEG</sequence>
<gene>
    <name evidence="1" type="ORF">LTR37_009130</name>
</gene>
<name>A0ACC3N9C8_9PEZI</name>
<evidence type="ECO:0000313" key="1">
    <source>
        <dbReference type="EMBL" id="KAK3712268.1"/>
    </source>
</evidence>
<proteinExistence type="predicted"/>